<protein>
    <recommendedName>
        <fullName evidence="3">Plasmid mobilization relaxosome protein MobC</fullName>
    </recommendedName>
</protein>
<evidence type="ECO:0000313" key="1">
    <source>
        <dbReference type="EMBL" id="TKG61538.1"/>
    </source>
</evidence>
<evidence type="ECO:0000313" key="2">
    <source>
        <dbReference type="Proteomes" id="UP000309992"/>
    </source>
</evidence>
<proteinExistence type="predicted"/>
<reference evidence="1 2" key="1">
    <citation type="journal article" date="2015" name="Antonie Van Leeuwenhoek">
        <title>Prauserella endophytica sp. nov., an endophytic actinobacterium isolated from Tamarix taklamakanensis.</title>
        <authorList>
            <person name="Liu J.M."/>
            <person name="Habden X."/>
            <person name="Guo L."/>
            <person name="Tuo L."/>
            <person name="Jiang Z.K."/>
            <person name="Liu S.W."/>
            <person name="Liu X.F."/>
            <person name="Chen L."/>
            <person name="Li R.F."/>
            <person name="Zhang Y.Q."/>
            <person name="Sun C.H."/>
        </authorList>
    </citation>
    <scope>NUCLEOTIDE SEQUENCE [LARGE SCALE GENOMIC DNA]</scope>
    <source>
        <strain evidence="1 2">CGMCC 4.7182</strain>
    </source>
</reference>
<sequence length="109" mass="11576">MTDEELLYIEAAATAAGLSVPSFLVASAMTARAAPGMSVAQREGLAAEILGVSRLLRRTADNLNRLTRIAQSQDSLPHEVPAAAAAVRRYVETFAGIVAELDPRRNGTR</sequence>
<dbReference type="Proteomes" id="UP000309992">
    <property type="component" value="Unassembled WGS sequence"/>
</dbReference>
<name>A0ABY2RW40_9PSEU</name>
<organism evidence="1 2">
    <name type="scientific">Prauserella endophytica</name>
    <dbReference type="NCBI Taxonomy" id="1592324"/>
    <lineage>
        <taxon>Bacteria</taxon>
        <taxon>Bacillati</taxon>
        <taxon>Actinomycetota</taxon>
        <taxon>Actinomycetes</taxon>
        <taxon>Pseudonocardiales</taxon>
        <taxon>Pseudonocardiaceae</taxon>
        <taxon>Prauserella</taxon>
        <taxon>Prauserella coralliicola group</taxon>
    </lineage>
</organism>
<accession>A0ABY2RW40</accession>
<dbReference type="EMBL" id="SWMS01000030">
    <property type="protein sequence ID" value="TKG61538.1"/>
    <property type="molecule type" value="Genomic_DNA"/>
</dbReference>
<keyword evidence="2" id="KW-1185">Reference proteome</keyword>
<gene>
    <name evidence="1" type="ORF">FCN18_33405</name>
</gene>
<evidence type="ECO:0008006" key="3">
    <source>
        <dbReference type="Google" id="ProtNLM"/>
    </source>
</evidence>
<comment type="caution">
    <text evidence="1">The sequence shown here is derived from an EMBL/GenBank/DDBJ whole genome shotgun (WGS) entry which is preliminary data.</text>
</comment>